<evidence type="ECO:0000256" key="1">
    <source>
        <dbReference type="ARBA" id="ARBA00022737"/>
    </source>
</evidence>
<dbReference type="PROSITE" id="PS50005">
    <property type="entry name" value="TPR"/>
    <property type="match status" value="1"/>
</dbReference>
<dbReference type="SUPFAM" id="SSF48452">
    <property type="entry name" value="TPR-like"/>
    <property type="match status" value="2"/>
</dbReference>
<dbReference type="InterPro" id="IPR021183">
    <property type="entry name" value="NatA_aux_su"/>
</dbReference>
<name>A0A2T0FHC0_9ASCO</name>
<keyword evidence="6" id="KW-0808">Transferase</keyword>
<gene>
    <name evidence="6" type="ORF">B9G98_02018</name>
</gene>
<dbReference type="OrthoDB" id="10263032at2759"/>
<keyword evidence="7" id="KW-1185">Reference proteome</keyword>
<dbReference type="RefSeq" id="XP_024664343.1">
    <property type="nucleotide sequence ID" value="XM_024808575.1"/>
</dbReference>
<evidence type="ECO:0000313" key="6">
    <source>
        <dbReference type="EMBL" id="PRT54398.1"/>
    </source>
</evidence>
<feature type="repeat" description="TPR" evidence="3">
    <location>
        <begin position="77"/>
        <end position="110"/>
    </location>
</feature>
<dbReference type="STRING" id="45607.A0A2T0FHC0"/>
<keyword evidence="2 3" id="KW-0802">TPR repeat</keyword>
<dbReference type="Gene3D" id="1.25.40.1010">
    <property type="match status" value="1"/>
</dbReference>
<feature type="region of interest" description="Disordered" evidence="5">
    <location>
        <begin position="592"/>
        <end position="614"/>
    </location>
</feature>
<protein>
    <submittedName>
        <fullName evidence="6">N-alpha-acetyltransferase 16, NatA auxiliary subunit</fullName>
    </submittedName>
</protein>
<evidence type="ECO:0000256" key="4">
    <source>
        <dbReference type="SAM" id="Coils"/>
    </source>
</evidence>
<proteinExistence type="predicted"/>
<dbReference type="EMBL" id="NDIQ01000021">
    <property type="protein sequence ID" value="PRT54398.1"/>
    <property type="molecule type" value="Genomic_DNA"/>
</dbReference>
<comment type="caution">
    <text evidence="6">The sequence shown here is derived from an EMBL/GenBank/DDBJ whole genome shotgun (WGS) entry which is preliminary data.</text>
</comment>
<organism evidence="6 7">
    <name type="scientific">Wickerhamiella sorbophila</name>
    <dbReference type="NCBI Taxonomy" id="45607"/>
    <lineage>
        <taxon>Eukaryota</taxon>
        <taxon>Fungi</taxon>
        <taxon>Dikarya</taxon>
        <taxon>Ascomycota</taxon>
        <taxon>Saccharomycotina</taxon>
        <taxon>Dipodascomycetes</taxon>
        <taxon>Dipodascales</taxon>
        <taxon>Trichomonascaceae</taxon>
        <taxon>Wickerhamiella</taxon>
    </lineage>
</organism>
<dbReference type="PIRSF" id="PIRSF000422">
    <property type="entry name" value="N-terminal-AcTrfase-A_aux_su"/>
    <property type="match status" value="1"/>
</dbReference>
<reference evidence="6 7" key="1">
    <citation type="submission" date="2017-04" db="EMBL/GenBank/DDBJ databases">
        <title>Genome sequencing of [Candida] sorbophila.</title>
        <authorList>
            <person name="Ahn J.O."/>
        </authorList>
    </citation>
    <scope>NUCLEOTIDE SEQUENCE [LARGE SCALE GENOMIC DNA]</scope>
    <source>
        <strain evidence="6 7">DS02</strain>
    </source>
</reference>
<accession>A0A2T0FHC0</accession>
<dbReference type="InterPro" id="IPR011990">
    <property type="entry name" value="TPR-like_helical_dom_sf"/>
</dbReference>
<dbReference type="PANTHER" id="PTHR22767">
    <property type="entry name" value="N-TERMINAL ACETYLTRANSFERASE-RELATED"/>
    <property type="match status" value="1"/>
</dbReference>
<evidence type="ECO:0000256" key="2">
    <source>
        <dbReference type="ARBA" id="ARBA00022803"/>
    </source>
</evidence>
<dbReference type="Pfam" id="PF12569">
    <property type="entry name" value="NatA_aux_su"/>
    <property type="match status" value="1"/>
</dbReference>
<evidence type="ECO:0000256" key="3">
    <source>
        <dbReference type="PROSITE-ProRule" id="PRU00339"/>
    </source>
</evidence>
<dbReference type="GO" id="GO:0031415">
    <property type="term" value="C:NatA complex"/>
    <property type="evidence" value="ECO:0007669"/>
    <property type="project" value="TreeGrafter"/>
</dbReference>
<feature type="coiled-coil region" evidence="4">
    <location>
        <begin position="210"/>
        <end position="237"/>
    </location>
</feature>
<dbReference type="SMART" id="SM00028">
    <property type="entry name" value="TPR"/>
    <property type="match status" value="6"/>
</dbReference>
<dbReference type="GO" id="GO:0016740">
    <property type="term" value="F:transferase activity"/>
    <property type="evidence" value="ECO:0007669"/>
    <property type="project" value="UniProtKB-KW"/>
</dbReference>
<keyword evidence="4" id="KW-0175">Coiled coil</keyword>
<dbReference type="GeneID" id="36515766"/>
<dbReference type="Proteomes" id="UP000238350">
    <property type="component" value="Unassembled WGS sequence"/>
</dbReference>
<evidence type="ECO:0000313" key="7">
    <source>
        <dbReference type="Proteomes" id="UP000238350"/>
    </source>
</evidence>
<sequence length="794" mass="89583">MSRAPSDKDATAFKAAMNMYEAKNYKNALVEVDKILKRSPTYGDALCLKALVVYHLDRRDECLQLVLKGTKEAPNSAVAWHMAGIYYKLVKNYPDAFKAYLKSFRLKGDNISVHHDLSMLAIQQRQLGPLDEVRRTMLSGGLTIHLVWINLAVAQYLLREYSLAIATLDLFGKLMDIEAQQEPSGQKAPLAIQIERSEMLLFQNLCFEKKGDYKAALDDLEKNKAQIRDKLAYQEKRAWYLAKLGRKSDAVQAYRDLIKRNPNNASYYANLEAILEITGSKSQRATFYRSLAKKYPTAEVPKLVPLSFLQGDELHAHLKDYVAAKLKRGVPSCFAFVKDVYRTNYDISLKVGDEIAAESDPEDAELQTVRAIFIARHLSYTNRHSEALKVIENAKLPEMAELVLAQAKVLSRQGDFATAALILEKAANREPGDRFLNAKAAKYALKANDVAKSVEIASIFPIAGMHTLDGIKHLTELESVDYLAPLAAAYSRVADHGMALKRAEGVVSVFDTYWKDQYDFHYYGPRRGSVRAYLDLLQWEDSLYCHPRYLQAVEVAVKEYIALATGEDDGVDAETKAKLKTKRANYIKKMESEPPFTPKGFDKPEERDSDPFGREFLDKKAPLDEALRLWQPLEQARPTDIKTWQLAFEIYLAQNKYVLAIQSLKKAKDLGAPSSYLAYAGAKARHQLELDETALEVIRNLQLKMLPAIAPEAVVTMGLVEFVDKYVARERLLWADARHFLGKTDTIVSVLATEIAGDIDQCTQAALQLAKWRLDSTEFNKAVKAKWPRASFLK</sequence>
<dbReference type="PANTHER" id="PTHR22767:SF2">
    <property type="entry name" value="N(ALPHA)-ACETYLTRANSFERASE 15_16, ISOFORM A"/>
    <property type="match status" value="1"/>
</dbReference>
<dbReference type="InterPro" id="IPR019734">
    <property type="entry name" value="TPR_rpt"/>
</dbReference>
<feature type="compositionally biased region" description="Basic and acidic residues" evidence="5">
    <location>
        <begin position="600"/>
        <end position="614"/>
    </location>
</feature>
<evidence type="ECO:0000256" key="5">
    <source>
        <dbReference type="SAM" id="MobiDB-lite"/>
    </source>
</evidence>
<dbReference type="Gene3D" id="1.25.40.1040">
    <property type="match status" value="1"/>
</dbReference>
<dbReference type="AlphaFoldDB" id="A0A2T0FHC0"/>
<keyword evidence="1" id="KW-0677">Repeat</keyword>